<gene>
    <name evidence="3" type="ORF">KYK27_03580</name>
</gene>
<evidence type="ECO:0000313" key="3">
    <source>
        <dbReference type="EMBL" id="MBW3364108.1"/>
    </source>
</evidence>
<dbReference type="EMBL" id="JAHWXQ010000001">
    <property type="protein sequence ID" value="MBW3364108.1"/>
    <property type="molecule type" value="Genomic_DNA"/>
</dbReference>
<keyword evidence="1" id="KW-0732">Signal</keyword>
<organism evidence="3 4">
    <name type="scientific">Pontibacter populi</name>
    <dbReference type="NCBI Taxonomy" id="890055"/>
    <lineage>
        <taxon>Bacteria</taxon>
        <taxon>Pseudomonadati</taxon>
        <taxon>Bacteroidota</taxon>
        <taxon>Cytophagia</taxon>
        <taxon>Cytophagales</taxon>
        <taxon>Hymenobacteraceae</taxon>
        <taxon>Pontibacter</taxon>
    </lineage>
</organism>
<protein>
    <submittedName>
        <fullName evidence="3">DUF4397 domain-containing protein</fullName>
    </submittedName>
</protein>
<feature type="domain" description="DUF4397" evidence="2">
    <location>
        <begin position="37"/>
        <end position="155"/>
    </location>
</feature>
<dbReference type="Proteomes" id="UP000774935">
    <property type="component" value="Unassembled WGS sequence"/>
</dbReference>
<reference evidence="3 4" key="1">
    <citation type="submission" date="2021-07" db="EMBL/GenBank/DDBJ databases">
        <authorList>
            <person name="Kim M.K."/>
        </authorList>
    </citation>
    <scope>NUCLEOTIDE SEQUENCE [LARGE SCALE GENOMIC DNA]</scope>
    <source>
        <strain evidence="3 4">HLY7-15</strain>
    </source>
</reference>
<sequence>MKKWMKFMVLAVMPVAMLTSCDDEDDDPISPGQNDEAMVMVVHASPDAGAVDLLVDNVVAGSNLSYPDNTDYLTVEEGDRDIKVNAAGTQTTVINTTFDFEDDTFYTVFAAGTVAEDDDADLGLLVLTDDLTAPTTGNAKVRFVHLAPDAPAVDIVNVTDPANEAVLFDAQNYRDATAFASVPAGTYNLEVRTDAGGTTVLPLNDIVLEAGKIYTVFANGFVTPPTGNTNALGAEIIEHKTE</sequence>
<evidence type="ECO:0000313" key="4">
    <source>
        <dbReference type="Proteomes" id="UP000774935"/>
    </source>
</evidence>
<feature type="domain" description="DUF4397" evidence="2">
    <location>
        <begin position="157"/>
        <end position="222"/>
    </location>
</feature>
<dbReference type="PROSITE" id="PS51257">
    <property type="entry name" value="PROKAR_LIPOPROTEIN"/>
    <property type="match status" value="1"/>
</dbReference>
<dbReference type="InterPro" id="IPR025510">
    <property type="entry name" value="DUF4397"/>
</dbReference>
<proteinExistence type="predicted"/>
<accession>A0ABS6X7X8</accession>
<evidence type="ECO:0000256" key="1">
    <source>
        <dbReference type="SAM" id="SignalP"/>
    </source>
</evidence>
<comment type="caution">
    <text evidence="3">The sequence shown here is derived from an EMBL/GenBank/DDBJ whole genome shotgun (WGS) entry which is preliminary data.</text>
</comment>
<feature type="chain" id="PRO_5046111628" evidence="1">
    <location>
        <begin position="22"/>
        <end position="242"/>
    </location>
</feature>
<keyword evidence="4" id="KW-1185">Reference proteome</keyword>
<name>A0ABS6X7X8_9BACT</name>
<feature type="signal peptide" evidence="1">
    <location>
        <begin position="1"/>
        <end position="21"/>
    </location>
</feature>
<evidence type="ECO:0000259" key="2">
    <source>
        <dbReference type="Pfam" id="PF14344"/>
    </source>
</evidence>
<dbReference type="Pfam" id="PF14344">
    <property type="entry name" value="DUF4397"/>
    <property type="match status" value="2"/>
</dbReference>